<dbReference type="EMBL" id="JABFAF010000013">
    <property type="protein sequence ID" value="MBA0875335.1"/>
    <property type="molecule type" value="Genomic_DNA"/>
</dbReference>
<dbReference type="AlphaFoldDB" id="A0A7J9MW39"/>
<evidence type="ECO:0000313" key="1">
    <source>
        <dbReference type="EMBL" id="MBA0875335.1"/>
    </source>
</evidence>
<sequence length="48" mass="5835">MMVLFKRRNSNMQFLETTISKIFLQIEYLIYWMLNTKGLLNLESFCVL</sequence>
<keyword evidence="2" id="KW-1185">Reference proteome</keyword>
<accession>A0A7J9MW39</accession>
<protein>
    <submittedName>
        <fullName evidence="1">Uncharacterized protein</fullName>
    </submittedName>
</protein>
<reference evidence="1 2" key="1">
    <citation type="journal article" date="2019" name="Genome Biol. Evol.">
        <title>Insights into the evolution of the New World diploid cottons (Gossypium, subgenus Houzingenia) based on genome sequencing.</title>
        <authorList>
            <person name="Grover C.E."/>
            <person name="Arick M.A. 2nd"/>
            <person name="Thrash A."/>
            <person name="Conover J.L."/>
            <person name="Sanders W.S."/>
            <person name="Peterson D.G."/>
            <person name="Frelichowski J.E."/>
            <person name="Scheffler J.A."/>
            <person name="Scheffler B.E."/>
            <person name="Wendel J.F."/>
        </authorList>
    </citation>
    <scope>NUCLEOTIDE SEQUENCE [LARGE SCALE GENOMIC DNA]</scope>
    <source>
        <strain evidence="1">1</strain>
        <tissue evidence="1">Leaf</tissue>
    </source>
</reference>
<proteinExistence type="predicted"/>
<dbReference type="Proteomes" id="UP000593576">
    <property type="component" value="Unassembled WGS sequence"/>
</dbReference>
<evidence type="ECO:0000313" key="2">
    <source>
        <dbReference type="Proteomes" id="UP000593576"/>
    </source>
</evidence>
<name>A0A7J9MW39_GOSSC</name>
<comment type="caution">
    <text evidence="1">The sequence shown here is derived from an EMBL/GenBank/DDBJ whole genome shotgun (WGS) entry which is preliminary data.</text>
</comment>
<gene>
    <name evidence="1" type="ORF">Goshw_029932</name>
</gene>
<organism evidence="1 2">
    <name type="scientific">Gossypium schwendimanii</name>
    <name type="common">Cotton</name>
    <dbReference type="NCBI Taxonomy" id="34291"/>
    <lineage>
        <taxon>Eukaryota</taxon>
        <taxon>Viridiplantae</taxon>
        <taxon>Streptophyta</taxon>
        <taxon>Embryophyta</taxon>
        <taxon>Tracheophyta</taxon>
        <taxon>Spermatophyta</taxon>
        <taxon>Magnoliopsida</taxon>
        <taxon>eudicotyledons</taxon>
        <taxon>Gunneridae</taxon>
        <taxon>Pentapetalae</taxon>
        <taxon>rosids</taxon>
        <taxon>malvids</taxon>
        <taxon>Malvales</taxon>
        <taxon>Malvaceae</taxon>
        <taxon>Malvoideae</taxon>
        <taxon>Gossypium</taxon>
    </lineage>
</organism>